<protein>
    <submittedName>
        <fullName evidence="1">Uncharacterized protein</fullName>
    </submittedName>
</protein>
<organism evidence="1 2">
    <name type="scientific">Dreissena polymorpha</name>
    <name type="common">Zebra mussel</name>
    <name type="synonym">Mytilus polymorpha</name>
    <dbReference type="NCBI Taxonomy" id="45954"/>
    <lineage>
        <taxon>Eukaryota</taxon>
        <taxon>Metazoa</taxon>
        <taxon>Spiralia</taxon>
        <taxon>Lophotrochozoa</taxon>
        <taxon>Mollusca</taxon>
        <taxon>Bivalvia</taxon>
        <taxon>Autobranchia</taxon>
        <taxon>Heteroconchia</taxon>
        <taxon>Euheterodonta</taxon>
        <taxon>Imparidentia</taxon>
        <taxon>Neoheterodontei</taxon>
        <taxon>Myida</taxon>
        <taxon>Dreissenoidea</taxon>
        <taxon>Dreissenidae</taxon>
        <taxon>Dreissena</taxon>
    </lineage>
</organism>
<proteinExistence type="predicted"/>
<accession>A0A9D4DNE6</accession>
<reference evidence="1" key="2">
    <citation type="submission" date="2020-11" db="EMBL/GenBank/DDBJ databases">
        <authorList>
            <person name="McCartney M.A."/>
            <person name="Auch B."/>
            <person name="Kono T."/>
            <person name="Mallez S."/>
            <person name="Becker A."/>
            <person name="Gohl D.M."/>
            <person name="Silverstein K.A.T."/>
            <person name="Koren S."/>
            <person name="Bechman K.B."/>
            <person name="Herman A."/>
            <person name="Abrahante J.E."/>
            <person name="Garbe J."/>
        </authorList>
    </citation>
    <scope>NUCLEOTIDE SEQUENCE</scope>
    <source>
        <strain evidence="1">Duluth1</strain>
        <tissue evidence="1">Whole animal</tissue>
    </source>
</reference>
<dbReference type="AlphaFoldDB" id="A0A9D4DNE6"/>
<name>A0A9D4DNE6_DREPO</name>
<reference evidence="1" key="1">
    <citation type="journal article" date="2019" name="bioRxiv">
        <title>The Genome of the Zebra Mussel, Dreissena polymorpha: A Resource for Invasive Species Research.</title>
        <authorList>
            <person name="McCartney M.A."/>
            <person name="Auch B."/>
            <person name="Kono T."/>
            <person name="Mallez S."/>
            <person name="Zhang Y."/>
            <person name="Obille A."/>
            <person name="Becker A."/>
            <person name="Abrahante J.E."/>
            <person name="Garbe J."/>
            <person name="Badalamenti J.P."/>
            <person name="Herman A."/>
            <person name="Mangelson H."/>
            <person name="Liachko I."/>
            <person name="Sullivan S."/>
            <person name="Sone E.D."/>
            <person name="Koren S."/>
            <person name="Silverstein K.A.T."/>
            <person name="Beckman K.B."/>
            <person name="Gohl D.M."/>
        </authorList>
    </citation>
    <scope>NUCLEOTIDE SEQUENCE</scope>
    <source>
        <strain evidence="1">Duluth1</strain>
        <tissue evidence="1">Whole animal</tissue>
    </source>
</reference>
<evidence type="ECO:0000313" key="1">
    <source>
        <dbReference type="EMBL" id="KAH3752489.1"/>
    </source>
</evidence>
<comment type="caution">
    <text evidence="1">The sequence shown here is derived from an EMBL/GenBank/DDBJ whole genome shotgun (WGS) entry which is preliminary data.</text>
</comment>
<keyword evidence="2" id="KW-1185">Reference proteome</keyword>
<sequence>MLCVKEEEEVDEEEEEDIILAELSWDRFNSNDSMQCLGALTHGAQSGPYQALTQVVLDAVVRSILWPTLFNVELDAVSCRAGTDLGVARIGILCQTMGQYGEILNGFDSRGDANLDQCGDIMAIAGIL</sequence>
<gene>
    <name evidence="1" type="ORF">DPMN_187107</name>
</gene>
<dbReference type="EMBL" id="JAIWYP010000010">
    <property type="protein sequence ID" value="KAH3752489.1"/>
    <property type="molecule type" value="Genomic_DNA"/>
</dbReference>
<evidence type="ECO:0000313" key="2">
    <source>
        <dbReference type="Proteomes" id="UP000828390"/>
    </source>
</evidence>
<dbReference type="Proteomes" id="UP000828390">
    <property type="component" value="Unassembled WGS sequence"/>
</dbReference>